<dbReference type="InterPro" id="IPR001451">
    <property type="entry name" value="Hexapep"/>
</dbReference>
<dbReference type="InterPro" id="IPR007691">
    <property type="entry name" value="LpxD"/>
</dbReference>
<feature type="domain" description="UDP-3-O-[3-hydroxymyristoyl] glucosamine N-acyltransferase non-repeat region" evidence="8">
    <location>
        <begin position="18"/>
        <end position="66"/>
    </location>
</feature>
<evidence type="ECO:0000256" key="3">
    <source>
        <dbReference type="ARBA" id="ARBA00022679"/>
    </source>
</evidence>
<feature type="coiled-coil region" evidence="7">
    <location>
        <begin position="321"/>
        <end position="348"/>
    </location>
</feature>
<dbReference type="NCBIfam" id="NF002060">
    <property type="entry name" value="PRK00892.1"/>
    <property type="match status" value="1"/>
</dbReference>
<dbReference type="SUPFAM" id="SSF51161">
    <property type="entry name" value="Trimeric LpxA-like enzymes"/>
    <property type="match status" value="1"/>
</dbReference>
<dbReference type="Pfam" id="PF04613">
    <property type="entry name" value="LpxD"/>
    <property type="match status" value="1"/>
</dbReference>
<dbReference type="KEGG" id="acaf:CA12_36800"/>
<keyword evidence="7" id="KW-0175">Coiled coil</keyword>
<evidence type="ECO:0000256" key="4">
    <source>
        <dbReference type="ARBA" id="ARBA00022737"/>
    </source>
</evidence>
<keyword evidence="1" id="KW-0444">Lipid biosynthesis</keyword>
<proteinExistence type="predicted"/>
<dbReference type="RefSeq" id="WP_165700847.1">
    <property type="nucleotide sequence ID" value="NZ_CP036265.1"/>
</dbReference>
<gene>
    <name evidence="9" type="primary">lpxD</name>
    <name evidence="9" type="ORF">CA12_36800</name>
</gene>
<sequence length="363" mass="36761">MPLLGDLLPDCPPSAAEVEVTGVGTATHAKPGDLLFLADPQAASLPADCPAAAVLVEPGLEGKAEKFPGAVVPLSGARAAFVALLPTLAPRRTGDKQGVSKAAYVHPSATIAESATVYPGATISEHAVLGEGCVVYPGAFVGPGCTLGERVVLHPNCVLHDGVHLADGVTVQAGAVLGQDGFGFDSDASGHRHLPHHGGVRVGKGALIGANTTVARGMVADTYLGEGTVTDAQVVIAHNCDIGPHNLFCSQVGIAGSVTTGSFVIAAARSGILDHVTVCDHVTLGGGSGMTRDCRTPGTYLGAPAQPADAEVKVMMASRKLPEMRQTLKVLQKQVAALAAKIERMEAGNDPAAAPELSLREAA</sequence>
<keyword evidence="10" id="KW-1185">Reference proteome</keyword>
<evidence type="ECO:0000256" key="7">
    <source>
        <dbReference type="SAM" id="Coils"/>
    </source>
</evidence>
<keyword evidence="4" id="KW-0677">Repeat</keyword>
<accession>A0A517PDT9</accession>
<dbReference type="Gene3D" id="2.160.10.10">
    <property type="entry name" value="Hexapeptide repeat proteins"/>
    <property type="match status" value="1"/>
</dbReference>
<dbReference type="EMBL" id="CP036265">
    <property type="protein sequence ID" value="QDT17553.1"/>
    <property type="molecule type" value="Genomic_DNA"/>
</dbReference>
<dbReference type="Proteomes" id="UP000318741">
    <property type="component" value="Chromosome"/>
</dbReference>
<dbReference type="GO" id="GO:0016410">
    <property type="term" value="F:N-acyltransferase activity"/>
    <property type="evidence" value="ECO:0007669"/>
    <property type="project" value="InterPro"/>
</dbReference>
<organism evidence="9 10">
    <name type="scientific">Alienimonas californiensis</name>
    <dbReference type="NCBI Taxonomy" id="2527989"/>
    <lineage>
        <taxon>Bacteria</taxon>
        <taxon>Pseudomonadati</taxon>
        <taxon>Planctomycetota</taxon>
        <taxon>Planctomycetia</taxon>
        <taxon>Planctomycetales</taxon>
        <taxon>Planctomycetaceae</taxon>
        <taxon>Alienimonas</taxon>
    </lineage>
</organism>
<name>A0A517PDT9_9PLAN</name>
<evidence type="ECO:0000259" key="8">
    <source>
        <dbReference type="Pfam" id="PF04613"/>
    </source>
</evidence>
<keyword evidence="5" id="KW-0443">Lipid metabolism</keyword>
<dbReference type="NCBIfam" id="TIGR01853">
    <property type="entry name" value="lipid_A_lpxD"/>
    <property type="match status" value="1"/>
</dbReference>
<evidence type="ECO:0000256" key="1">
    <source>
        <dbReference type="ARBA" id="ARBA00022516"/>
    </source>
</evidence>
<protein>
    <submittedName>
        <fullName evidence="9">UDP-3-O-acylglucosamine N-acyltransferase</fullName>
    </submittedName>
</protein>
<dbReference type="Gene3D" id="3.40.1390.10">
    <property type="entry name" value="MurE/MurF, N-terminal domain"/>
    <property type="match status" value="1"/>
</dbReference>
<evidence type="ECO:0000256" key="2">
    <source>
        <dbReference type="ARBA" id="ARBA00022556"/>
    </source>
</evidence>
<dbReference type="AlphaFoldDB" id="A0A517PDT9"/>
<evidence type="ECO:0000313" key="10">
    <source>
        <dbReference type="Proteomes" id="UP000318741"/>
    </source>
</evidence>
<keyword evidence="3 9" id="KW-0808">Transferase</keyword>
<evidence type="ECO:0000256" key="5">
    <source>
        <dbReference type="ARBA" id="ARBA00023098"/>
    </source>
</evidence>
<dbReference type="PANTHER" id="PTHR43378:SF2">
    <property type="entry name" value="UDP-3-O-ACYLGLUCOSAMINE N-ACYLTRANSFERASE 1, MITOCHONDRIAL-RELATED"/>
    <property type="match status" value="1"/>
</dbReference>
<dbReference type="InterPro" id="IPR020573">
    <property type="entry name" value="UDP_GlcNAc_AcTrfase_non-rep"/>
</dbReference>
<dbReference type="PANTHER" id="PTHR43378">
    <property type="entry name" value="UDP-3-O-ACYLGLUCOSAMINE N-ACYLTRANSFERASE"/>
    <property type="match status" value="1"/>
</dbReference>
<evidence type="ECO:0000256" key="6">
    <source>
        <dbReference type="ARBA" id="ARBA00023315"/>
    </source>
</evidence>
<keyword evidence="2" id="KW-0441">Lipid A biosynthesis</keyword>
<dbReference type="Pfam" id="PF00132">
    <property type="entry name" value="Hexapep"/>
    <property type="match status" value="1"/>
</dbReference>
<dbReference type="GO" id="GO:0016020">
    <property type="term" value="C:membrane"/>
    <property type="evidence" value="ECO:0007669"/>
    <property type="project" value="GOC"/>
</dbReference>
<reference evidence="9 10" key="1">
    <citation type="submission" date="2019-02" db="EMBL/GenBank/DDBJ databases">
        <title>Deep-cultivation of Planctomycetes and their phenomic and genomic characterization uncovers novel biology.</title>
        <authorList>
            <person name="Wiegand S."/>
            <person name="Jogler M."/>
            <person name="Boedeker C."/>
            <person name="Pinto D."/>
            <person name="Vollmers J."/>
            <person name="Rivas-Marin E."/>
            <person name="Kohn T."/>
            <person name="Peeters S.H."/>
            <person name="Heuer A."/>
            <person name="Rast P."/>
            <person name="Oberbeckmann S."/>
            <person name="Bunk B."/>
            <person name="Jeske O."/>
            <person name="Meyerdierks A."/>
            <person name="Storesund J.E."/>
            <person name="Kallscheuer N."/>
            <person name="Luecker S."/>
            <person name="Lage O.M."/>
            <person name="Pohl T."/>
            <person name="Merkel B.J."/>
            <person name="Hornburger P."/>
            <person name="Mueller R.-W."/>
            <person name="Bruemmer F."/>
            <person name="Labrenz M."/>
            <person name="Spormann A.M."/>
            <person name="Op den Camp H."/>
            <person name="Overmann J."/>
            <person name="Amann R."/>
            <person name="Jetten M.S.M."/>
            <person name="Mascher T."/>
            <person name="Medema M.H."/>
            <person name="Devos D.P."/>
            <person name="Kaster A.-K."/>
            <person name="Ovreas L."/>
            <person name="Rohde M."/>
            <person name="Galperin M.Y."/>
            <person name="Jogler C."/>
        </authorList>
    </citation>
    <scope>NUCLEOTIDE SEQUENCE [LARGE SCALE GENOMIC DNA]</scope>
    <source>
        <strain evidence="9 10">CA12</strain>
    </source>
</reference>
<keyword evidence="6 9" id="KW-0012">Acyltransferase</keyword>
<dbReference type="CDD" id="cd03352">
    <property type="entry name" value="LbH_LpxD"/>
    <property type="match status" value="1"/>
</dbReference>
<dbReference type="GO" id="GO:0009245">
    <property type="term" value="P:lipid A biosynthetic process"/>
    <property type="evidence" value="ECO:0007669"/>
    <property type="project" value="UniProtKB-KW"/>
</dbReference>
<evidence type="ECO:0000313" key="9">
    <source>
        <dbReference type="EMBL" id="QDT17553.1"/>
    </source>
</evidence>
<dbReference type="InterPro" id="IPR011004">
    <property type="entry name" value="Trimer_LpxA-like_sf"/>
</dbReference>